<dbReference type="EMBL" id="JAGDQJ010000020">
    <property type="protein sequence ID" value="MBO1627092.1"/>
    <property type="molecule type" value="Genomic_DNA"/>
</dbReference>
<dbReference type="InterPro" id="IPR016645">
    <property type="entry name" value="UCP016134"/>
</dbReference>
<sequence length="113" mass="13444">MQHKMGLYDEPFQSIQSGKKVFEVRLYDKKRQNIQKDDEIEFTNLTTKETIRVKITELKCYKTFQEMYKDIDKELMDCANRSLEEMLASTYEIYTKEQEQKWGTVAIGVEVIA</sequence>
<dbReference type="Proteomes" id="UP000677611">
    <property type="component" value="Unassembled WGS sequence"/>
</dbReference>
<keyword evidence="3" id="KW-1185">Reference proteome</keyword>
<dbReference type="Pfam" id="PF04266">
    <property type="entry name" value="ASCH"/>
    <property type="match status" value="1"/>
</dbReference>
<evidence type="ECO:0000313" key="3">
    <source>
        <dbReference type="Proteomes" id="UP000677611"/>
    </source>
</evidence>
<gene>
    <name evidence="2" type="ORF">J4P90_18025</name>
</gene>
<dbReference type="SUPFAM" id="SSF88697">
    <property type="entry name" value="PUA domain-like"/>
    <property type="match status" value="1"/>
</dbReference>
<accession>A0ABS3P2W0</accession>
<proteinExistence type="predicted"/>
<dbReference type="RefSeq" id="WP_208018540.1">
    <property type="nucleotide sequence ID" value="NZ_JAGDQJ010000020.1"/>
</dbReference>
<organism evidence="2 3">
    <name type="scientific">Bacillus arachidis</name>
    <dbReference type="NCBI Taxonomy" id="2819290"/>
    <lineage>
        <taxon>Bacteria</taxon>
        <taxon>Bacillati</taxon>
        <taxon>Bacillota</taxon>
        <taxon>Bacilli</taxon>
        <taxon>Bacillales</taxon>
        <taxon>Bacillaceae</taxon>
        <taxon>Bacillus</taxon>
    </lineage>
</organism>
<evidence type="ECO:0000313" key="2">
    <source>
        <dbReference type="EMBL" id="MBO1627092.1"/>
    </source>
</evidence>
<dbReference type="Gene3D" id="2.30.130.30">
    <property type="entry name" value="Hypothetical protein"/>
    <property type="match status" value="1"/>
</dbReference>
<dbReference type="InterPro" id="IPR015947">
    <property type="entry name" value="PUA-like_sf"/>
</dbReference>
<dbReference type="SMART" id="SM01022">
    <property type="entry name" value="ASCH"/>
    <property type="match status" value="1"/>
</dbReference>
<comment type="caution">
    <text evidence="2">The sequence shown here is derived from an EMBL/GenBank/DDBJ whole genome shotgun (WGS) entry which is preliminary data.</text>
</comment>
<protein>
    <submittedName>
        <fullName evidence="2">ASCH domain-containing protein</fullName>
    </submittedName>
</protein>
<name>A0ABS3P2W0_9BACI</name>
<dbReference type="PIRSF" id="PIRSF016134">
    <property type="entry name" value="UCP016134"/>
    <property type="match status" value="1"/>
</dbReference>
<dbReference type="InterPro" id="IPR007374">
    <property type="entry name" value="ASCH_domain"/>
</dbReference>
<dbReference type="CDD" id="cd06555">
    <property type="entry name" value="ASCH_PF0470_like"/>
    <property type="match status" value="1"/>
</dbReference>
<reference evidence="2 3" key="1">
    <citation type="submission" date="2021-03" db="EMBL/GenBank/DDBJ databases">
        <title>Identification of novel Bacillus strains.</title>
        <authorList>
            <person name="Xiao Z."/>
            <person name="Li Y."/>
            <person name="Shen J."/>
        </authorList>
    </citation>
    <scope>NUCLEOTIDE SEQUENCE [LARGE SCALE GENOMIC DNA]</scope>
    <source>
        <strain evidence="2 3">SY8</strain>
    </source>
</reference>
<feature type="domain" description="ASCH" evidence="1">
    <location>
        <begin position="5"/>
        <end position="113"/>
    </location>
</feature>
<evidence type="ECO:0000259" key="1">
    <source>
        <dbReference type="SMART" id="SM01022"/>
    </source>
</evidence>